<dbReference type="PIRSF" id="PIRSF005965">
    <property type="entry name" value="Chor_mut_AroH"/>
    <property type="match status" value="1"/>
</dbReference>
<dbReference type="CDD" id="cd02185">
    <property type="entry name" value="AroH"/>
    <property type="match status" value="1"/>
</dbReference>
<dbReference type="PANTHER" id="PTHR21164">
    <property type="entry name" value="CHORISMATE MUTASE"/>
    <property type="match status" value="1"/>
</dbReference>
<dbReference type="EC" id="5.4.99.5" evidence="1 3"/>
<keyword evidence="3 4" id="KW-0413">Isomerase</keyword>
<keyword evidence="2 3" id="KW-0028">Amino-acid biosynthesis</keyword>
<evidence type="ECO:0000256" key="2">
    <source>
        <dbReference type="PIRSR" id="PIRSR005965-1"/>
    </source>
</evidence>
<protein>
    <recommendedName>
        <fullName evidence="1 3">chorismate mutase</fullName>
        <ecNumber evidence="1 3">5.4.99.5</ecNumber>
    </recommendedName>
</protein>
<keyword evidence="5" id="KW-1185">Reference proteome</keyword>
<evidence type="ECO:0000313" key="4">
    <source>
        <dbReference type="EMBL" id="MBS4539942.1"/>
    </source>
</evidence>
<evidence type="ECO:0000256" key="1">
    <source>
        <dbReference type="NCBIfam" id="TIGR01796"/>
    </source>
</evidence>
<dbReference type="InterPro" id="IPR008243">
    <property type="entry name" value="Chorismate_mutase_AroH"/>
</dbReference>
<accession>A0A942V4Y0</accession>
<dbReference type="EMBL" id="WSFT01000053">
    <property type="protein sequence ID" value="MBS4539942.1"/>
    <property type="molecule type" value="Genomic_DNA"/>
</dbReference>
<dbReference type="GO" id="GO:0046417">
    <property type="term" value="P:chorismate metabolic process"/>
    <property type="evidence" value="ECO:0007669"/>
    <property type="project" value="TreeGrafter"/>
</dbReference>
<name>A0A942V4Y0_9FIRM</name>
<dbReference type="InterPro" id="IPR035959">
    <property type="entry name" value="RutC-like_sf"/>
</dbReference>
<dbReference type="AlphaFoldDB" id="A0A942V4Y0"/>
<dbReference type="GO" id="GO:0004106">
    <property type="term" value="F:chorismate mutase activity"/>
    <property type="evidence" value="ECO:0007669"/>
    <property type="project" value="UniProtKB-UniRule"/>
</dbReference>
<dbReference type="PROSITE" id="PS51167">
    <property type="entry name" value="CHORISMATE_MUT_1"/>
    <property type="match status" value="1"/>
</dbReference>
<dbReference type="GO" id="GO:0008652">
    <property type="term" value="P:amino acid biosynthetic process"/>
    <property type="evidence" value="ECO:0007669"/>
    <property type="project" value="UniProtKB-UniRule"/>
</dbReference>
<sequence length="120" mass="13650">MGVVSIRGAITVEENNNEHIILNTKTLLNQLIMENNIQSEDIISILFTATEDLNEAYPAKAAREIGLVECSLLCFQEMYVKNSLEKCIRILIMLNSDKKQSQVSHIYLKGAKRLRKDLLK</sequence>
<comment type="caution">
    <text evidence="4">The sequence shown here is derived from an EMBL/GenBank/DDBJ whole genome shotgun (WGS) entry which is preliminary data.</text>
</comment>
<dbReference type="Gene3D" id="3.30.1330.40">
    <property type="entry name" value="RutC-like"/>
    <property type="match status" value="1"/>
</dbReference>
<keyword evidence="2 3" id="KW-0057">Aromatic amino acid biosynthesis</keyword>
<dbReference type="PANTHER" id="PTHR21164:SF0">
    <property type="entry name" value="CHORISMATE MUTASE AROH"/>
    <property type="match status" value="1"/>
</dbReference>
<comment type="catalytic activity">
    <reaction evidence="3">
        <text>chorismate = prephenate</text>
        <dbReference type="Rhea" id="RHEA:13897"/>
        <dbReference type="ChEBI" id="CHEBI:29748"/>
        <dbReference type="ChEBI" id="CHEBI:29934"/>
        <dbReference type="EC" id="5.4.99.5"/>
    </reaction>
</comment>
<proteinExistence type="predicted"/>
<organism evidence="4 5">
    <name type="scientific">Anaeromonas frigoriresistens</name>
    <dbReference type="NCBI Taxonomy" id="2683708"/>
    <lineage>
        <taxon>Bacteria</taxon>
        <taxon>Bacillati</taxon>
        <taxon>Bacillota</taxon>
        <taxon>Tissierellia</taxon>
        <taxon>Tissierellales</taxon>
        <taxon>Thermohalobacteraceae</taxon>
        <taxon>Anaeromonas</taxon>
    </lineage>
</organism>
<dbReference type="SUPFAM" id="SSF55298">
    <property type="entry name" value="YjgF-like"/>
    <property type="match status" value="1"/>
</dbReference>
<gene>
    <name evidence="4" type="primary">aroH</name>
    <name evidence="4" type="ORF">GOQ27_15810</name>
</gene>
<feature type="binding site" evidence="2">
    <location>
        <position position="107"/>
    </location>
    <ligand>
        <name>prephenate</name>
        <dbReference type="ChEBI" id="CHEBI:29934"/>
    </ligand>
</feature>
<reference evidence="4" key="1">
    <citation type="submission" date="2019-12" db="EMBL/GenBank/DDBJ databases">
        <title>Clostridiaceae gen. nov. sp. nov., isolated from sediment in Xinjiang, China.</title>
        <authorList>
            <person name="Zhang R."/>
        </authorList>
    </citation>
    <scope>NUCLEOTIDE SEQUENCE</scope>
    <source>
        <strain evidence="4">D2Q-11</strain>
    </source>
</reference>
<dbReference type="NCBIfam" id="TIGR01796">
    <property type="entry name" value="CM_mono_aroH"/>
    <property type="match status" value="1"/>
</dbReference>
<dbReference type="RefSeq" id="WP_203367847.1">
    <property type="nucleotide sequence ID" value="NZ_WSFT01000053.1"/>
</dbReference>
<feature type="binding site" evidence="2">
    <location>
        <position position="7"/>
    </location>
    <ligand>
        <name>prephenate</name>
        <dbReference type="ChEBI" id="CHEBI:29934"/>
    </ligand>
</feature>
<dbReference type="Pfam" id="PF07736">
    <property type="entry name" value="CM_1"/>
    <property type="match status" value="1"/>
</dbReference>
<evidence type="ECO:0000256" key="3">
    <source>
        <dbReference type="PROSITE-ProRule" id="PRU00514"/>
    </source>
</evidence>
<feature type="binding site" evidence="2">
    <location>
        <position position="89"/>
    </location>
    <ligand>
        <name>prephenate</name>
        <dbReference type="ChEBI" id="CHEBI:29934"/>
    </ligand>
</feature>
<evidence type="ECO:0000313" key="5">
    <source>
        <dbReference type="Proteomes" id="UP000724672"/>
    </source>
</evidence>
<dbReference type="Proteomes" id="UP000724672">
    <property type="component" value="Unassembled WGS sequence"/>
</dbReference>
<dbReference type="GO" id="GO:0009073">
    <property type="term" value="P:aromatic amino acid family biosynthetic process"/>
    <property type="evidence" value="ECO:0007669"/>
    <property type="project" value="UniProtKB-UniRule"/>
</dbReference>